<organism evidence="11 12">
    <name type="scientific">Rhynchophorus ferrugineus</name>
    <name type="common">Red palm weevil</name>
    <name type="synonym">Curculio ferrugineus</name>
    <dbReference type="NCBI Taxonomy" id="354439"/>
    <lineage>
        <taxon>Eukaryota</taxon>
        <taxon>Metazoa</taxon>
        <taxon>Ecdysozoa</taxon>
        <taxon>Arthropoda</taxon>
        <taxon>Hexapoda</taxon>
        <taxon>Insecta</taxon>
        <taxon>Pterygota</taxon>
        <taxon>Neoptera</taxon>
        <taxon>Endopterygota</taxon>
        <taxon>Coleoptera</taxon>
        <taxon>Polyphaga</taxon>
        <taxon>Cucujiformia</taxon>
        <taxon>Curculionidae</taxon>
        <taxon>Dryophthorinae</taxon>
        <taxon>Rhynchophorus</taxon>
    </lineage>
</organism>
<dbReference type="Pfam" id="PF00226">
    <property type="entry name" value="DnaJ"/>
    <property type="match status" value="1"/>
</dbReference>
<dbReference type="CDD" id="cd06257">
    <property type="entry name" value="DnaJ"/>
    <property type="match status" value="1"/>
</dbReference>
<sequence>MLILFTILLYHVCFLCVAEAQLLEGIYCGKQNCYDVLEITREAAKTDISKNYRRLAKLYHPDLHRDKEAKEKAEEQFKALANAYEILKDDESRMDYDYMLDNPDEYYAHYYRYYKRRVAPKVDVRIAGRDIAKQEGVIHDSNKRGSRKQKISKEEMERIIKKVIEEKMDIKGAYAKPKITDLLWIQLLILPYTVISYIYWYILWIWRHNICQQPFSEEEKLYIIRKYLKMGENQFNSQEEGTKQEYLNKELWIKEKFEQWFKEQEEETKKQLAENNRYKQYRRYVKNHGIGRMTFDDS</sequence>
<dbReference type="FunFam" id="1.10.287.110:FF:000036">
    <property type="entry name" value="dnaJ homolog subfamily C member 25"/>
    <property type="match status" value="1"/>
</dbReference>
<dbReference type="Gene3D" id="1.10.287.110">
    <property type="entry name" value="DnaJ domain"/>
    <property type="match status" value="1"/>
</dbReference>
<dbReference type="SMART" id="SM00271">
    <property type="entry name" value="DnaJ"/>
    <property type="match status" value="1"/>
</dbReference>
<evidence type="ECO:0000256" key="5">
    <source>
        <dbReference type="ARBA" id="ARBA00023186"/>
    </source>
</evidence>
<reference evidence="11" key="1">
    <citation type="submission" date="2020-08" db="EMBL/GenBank/DDBJ databases">
        <title>Genome sequencing and assembly of the red palm weevil Rhynchophorus ferrugineus.</title>
        <authorList>
            <person name="Dias G.B."/>
            <person name="Bergman C.M."/>
            <person name="Manee M."/>
        </authorList>
    </citation>
    <scope>NUCLEOTIDE SEQUENCE</scope>
    <source>
        <strain evidence="11">AA-2017</strain>
        <tissue evidence="11">Whole larva</tissue>
    </source>
</reference>
<dbReference type="InterPro" id="IPR018253">
    <property type="entry name" value="DnaJ_domain_CS"/>
</dbReference>
<dbReference type="OrthoDB" id="270167at2759"/>
<accession>A0A834IQ32</accession>
<dbReference type="PROSITE" id="PS00636">
    <property type="entry name" value="DNAJ_1"/>
    <property type="match status" value="1"/>
</dbReference>
<keyword evidence="7" id="KW-0175">Coiled coil</keyword>
<evidence type="ECO:0000256" key="6">
    <source>
        <dbReference type="ARBA" id="ARBA00024193"/>
    </source>
</evidence>
<evidence type="ECO:0000256" key="4">
    <source>
        <dbReference type="ARBA" id="ARBA00023136"/>
    </source>
</evidence>
<name>A0A834IQ32_RHYFE</name>
<keyword evidence="2 8" id="KW-0812">Transmembrane</keyword>
<evidence type="ECO:0000256" key="2">
    <source>
        <dbReference type="ARBA" id="ARBA00022692"/>
    </source>
</evidence>
<evidence type="ECO:0000256" key="1">
    <source>
        <dbReference type="ARBA" id="ARBA00004141"/>
    </source>
</evidence>
<evidence type="ECO:0000313" key="11">
    <source>
        <dbReference type="EMBL" id="KAF7284315.1"/>
    </source>
</evidence>
<evidence type="ECO:0000256" key="8">
    <source>
        <dbReference type="SAM" id="Phobius"/>
    </source>
</evidence>
<dbReference type="InterPro" id="IPR044632">
    <property type="entry name" value="DNAJC25-like"/>
</dbReference>
<dbReference type="PRINTS" id="PR00625">
    <property type="entry name" value="JDOMAIN"/>
</dbReference>
<keyword evidence="12" id="KW-1185">Reference proteome</keyword>
<dbReference type="InterPro" id="IPR036869">
    <property type="entry name" value="J_dom_sf"/>
</dbReference>
<feature type="chain" id="PRO_5032933314" description="J domain-containing protein" evidence="9">
    <location>
        <begin position="21"/>
        <end position="298"/>
    </location>
</feature>
<dbReference type="GO" id="GO:0006457">
    <property type="term" value="P:protein folding"/>
    <property type="evidence" value="ECO:0007669"/>
    <property type="project" value="InterPro"/>
</dbReference>
<evidence type="ECO:0000313" key="12">
    <source>
        <dbReference type="Proteomes" id="UP000625711"/>
    </source>
</evidence>
<dbReference type="PROSITE" id="PS50076">
    <property type="entry name" value="DNAJ_2"/>
    <property type="match status" value="1"/>
</dbReference>
<keyword evidence="9" id="KW-0732">Signal</keyword>
<feature type="domain" description="J" evidence="10">
    <location>
        <begin position="32"/>
        <end position="100"/>
    </location>
</feature>
<proteinExistence type="inferred from homology"/>
<feature type="signal peptide" evidence="9">
    <location>
        <begin position="1"/>
        <end position="20"/>
    </location>
</feature>
<evidence type="ECO:0000256" key="3">
    <source>
        <dbReference type="ARBA" id="ARBA00022989"/>
    </source>
</evidence>
<keyword evidence="3 8" id="KW-1133">Transmembrane helix</keyword>
<evidence type="ECO:0000256" key="9">
    <source>
        <dbReference type="SAM" id="SignalP"/>
    </source>
</evidence>
<dbReference type="GO" id="GO:0005789">
    <property type="term" value="C:endoplasmic reticulum membrane"/>
    <property type="evidence" value="ECO:0007669"/>
    <property type="project" value="TreeGrafter"/>
</dbReference>
<comment type="similarity">
    <text evidence="6">Belongs to the DNAJC25 family.</text>
</comment>
<comment type="subcellular location">
    <subcellularLocation>
        <location evidence="1">Membrane</location>
        <topology evidence="1">Multi-pass membrane protein</topology>
    </subcellularLocation>
</comment>
<dbReference type="InterPro" id="IPR001623">
    <property type="entry name" value="DnaJ_domain"/>
</dbReference>
<protein>
    <recommendedName>
        <fullName evidence="10">J domain-containing protein</fullName>
    </recommendedName>
</protein>
<dbReference type="Proteomes" id="UP000625711">
    <property type="component" value="Unassembled WGS sequence"/>
</dbReference>
<comment type="caution">
    <text evidence="11">The sequence shown here is derived from an EMBL/GenBank/DDBJ whole genome shotgun (WGS) entry which is preliminary data.</text>
</comment>
<evidence type="ECO:0000256" key="7">
    <source>
        <dbReference type="SAM" id="Coils"/>
    </source>
</evidence>
<keyword evidence="4 8" id="KW-0472">Membrane</keyword>
<keyword evidence="5" id="KW-0143">Chaperone</keyword>
<gene>
    <name evidence="11" type="ORF">GWI33_022298</name>
</gene>
<feature type="coiled-coil region" evidence="7">
    <location>
        <begin position="63"/>
        <end position="90"/>
    </location>
</feature>
<dbReference type="PANTHER" id="PTHR44176:SF1">
    <property type="entry name" value="DNAJ HOMOLOG SUBFAMILY C MEMBER 25"/>
    <property type="match status" value="1"/>
</dbReference>
<dbReference type="AlphaFoldDB" id="A0A834IQ32"/>
<evidence type="ECO:0000259" key="10">
    <source>
        <dbReference type="PROSITE" id="PS50076"/>
    </source>
</evidence>
<feature type="transmembrane region" description="Helical" evidence="8">
    <location>
        <begin position="183"/>
        <end position="206"/>
    </location>
</feature>
<dbReference type="EMBL" id="JAACXV010000079">
    <property type="protein sequence ID" value="KAF7284315.1"/>
    <property type="molecule type" value="Genomic_DNA"/>
</dbReference>
<dbReference type="PANTHER" id="PTHR44176">
    <property type="entry name" value="DNAJ HOMOLOG SUBFAMILY C MEMBER 25"/>
    <property type="match status" value="1"/>
</dbReference>
<dbReference type="SUPFAM" id="SSF46565">
    <property type="entry name" value="Chaperone J-domain"/>
    <property type="match status" value="1"/>
</dbReference>